<dbReference type="InterPro" id="IPR050346">
    <property type="entry name" value="FMO-like"/>
</dbReference>
<dbReference type="Pfam" id="PF13738">
    <property type="entry name" value="Pyr_redox_3"/>
    <property type="match status" value="1"/>
</dbReference>
<dbReference type="EMBL" id="KV744848">
    <property type="protein sequence ID" value="OCK83967.1"/>
    <property type="molecule type" value="Genomic_DNA"/>
</dbReference>
<dbReference type="GO" id="GO:0050660">
    <property type="term" value="F:flavin adenine dinucleotide binding"/>
    <property type="evidence" value="ECO:0007669"/>
    <property type="project" value="InterPro"/>
</dbReference>
<evidence type="ECO:0000313" key="5">
    <source>
        <dbReference type="Proteomes" id="UP000250266"/>
    </source>
</evidence>
<keyword evidence="5" id="KW-1185">Reference proteome</keyword>
<evidence type="ECO:0000256" key="1">
    <source>
        <dbReference type="ARBA" id="ARBA00022630"/>
    </source>
</evidence>
<evidence type="ECO:0000256" key="2">
    <source>
        <dbReference type="ARBA" id="ARBA00022827"/>
    </source>
</evidence>
<dbReference type="OrthoDB" id="2915840at2759"/>
<keyword evidence="3" id="KW-0560">Oxidoreductase</keyword>
<dbReference type="PIRSF" id="PIRSF000332">
    <property type="entry name" value="FMO"/>
    <property type="match status" value="1"/>
</dbReference>
<dbReference type="GO" id="GO:0016491">
    <property type="term" value="F:oxidoreductase activity"/>
    <property type="evidence" value="ECO:0007669"/>
    <property type="project" value="UniProtKB-KW"/>
</dbReference>
<dbReference type="Gene3D" id="3.50.50.60">
    <property type="entry name" value="FAD/NAD(P)-binding domain"/>
    <property type="match status" value="1"/>
</dbReference>
<proteinExistence type="predicted"/>
<accession>A0A8E2EHA1</accession>
<dbReference type="InterPro" id="IPR000960">
    <property type="entry name" value="Flavin_mOase"/>
</dbReference>
<keyword evidence="2" id="KW-0274">FAD</keyword>
<protein>
    <submittedName>
        <fullName evidence="4">FAD/NAD(P)-binding domain-containing protein</fullName>
    </submittedName>
</protein>
<dbReference type="Proteomes" id="UP000250266">
    <property type="component" value="Unassembled WGS sequence"/>
</dbReference>
<reference evidence="4 5" key="1">
    <citation type="journal article" date="2016" name="Nat. Commun.">
        <title>Ectomycorrhizal ecology is imprinted in the genome of the dominant symbiotic fungus Cenococcum geophilum.</title>
        <authorList>
            <consortium name="DOE Joint Genome Institute"/>
            <person name="Peter M."/>
            <person name="Kohler A."/>
            <person name="Ohm R.A."/>
            <person name="Kuo A."/>
            <person name="Krutzmann J."/>
            <person name="Morin E."/>
            <person name="Arend M."/>
            <person name="Barry K.W."/>
            <person name="Binder M."/>
            <person name="Choi C."/>
            <person name="Clum A."/>
            <person name="Copeland A."/>
            <person name="Grisel N."/>
            <person name="Haridas S."/>
            <person name="Kipfer T."/>
            <person name="LaButti K."/>
            <person name="Lindquist E."/>
            <person name="Lipzen A."/>
            <person name="Maire R."/>
            <person name="Meier B."/>
            <person name="Mihaltcheva S."/>
            <person name="Molinier V."/>
            <person name="Murat C."/>
            <person name="Poggeler S."/>
            <person name="Quandt C.A."/>
            <person name="Sperisen C."/>
            <person name="Tritt A."/>
            <person name="Tisserant E."/>
            <person name="Crous P.W."/>
            <person name="Henrissat B."/>
            <person name="Nehls U."/>
            <person name="Egli S."/>
            <person name="Spatafora J.W."/>
            <person name="Grigoriev I.V."/>
            <person name="Martin F.M."/>
        </authorList>
    </citation>
    <scope>NUCLEOTIDE SEQUENCE [LARGE SCALE GENOMIC DNA]</scope>
    <source>
        <strain evidence="4 5">CBS 459.81</strain>
    </source>
</reference>
<keyword evidence="1" id="KW-0285">Flavoprotein</keyword>
<dbReference type="AlphaFoldDB" id="A0A8E2EHA1"/>
<evidence type="ECO:0000256" key="3">
    <source>
        <dbReference type="ARBA" id="ARBA00023002"/>
    </source>
</evidence>
<gene>
    <name evidence="4" type="ORF">K432DRAFT_432551</name>
</gene>
<evidence type="ECO:0000313" key="4">
    <source>
        <dbReference type="EMBL" id="OCK83967.1"/>
    </source>
</evidence>
<name>A0A8E2EHA1_9PEZI</name>
<sequence length="548" mass="60979">MCSPKVIIIGAGWAGLSAARTYITINPRASLTILDDDTTFGGVWSRDRLYPGLIADSPNGLYEFSDHSMVTATQPLYKTIPGTQVQRYLSEYAEKWDLVRRVKFSAKVVKVERRGGKEGGWSVRTERGDLYDCDKLIVATGLCSKPYLPSIPGREEFRGPVLHSKSLGTAHQLLAAADVSSVAVVGGCKSAIEAITISLAAGKHVHWIVRPSVHGVPLIVVDPDMKPNLIAAINMRIFSIWSPSVFSTSGFWYQFLHSGHWALGRWLVGLWWALMSWVIVKGAGYEKSAYGRAIKPQNGEDGLFRSILYISLLYKGSPFLEELHKGEKITLHRASIAGMSSQGIVLDNGDNVDTDAVVFATGWRSSIDFFSDEEAVELGVPIQPETQSVEMQKHWTRLQEEADEEIVGTFPQLRKFPRPGFEPDTTQFRMYRQILSPRLLAQGDRSISFVGFVSNSQTAFCSELLALWAVAWMEGLYSQSSLPSESEMERDVARTFFDTLIADLGLNVSRKQKGSFGVFSEWLLPYRAADYRGIIEEYLAKVRKVNGD</sequence>
<dbReference type="SUPFAM" id="SSF51905">
    <property type="entry name" value="FAD/NAD(P)-binding domain"/>
    <property type="match status" value="1"/>
</dbReference>
<dbReference type="InterPro" id="IPR036188">
    <property type="entry name" value="FAD/NAD-bd_sf"/>
</dbReference>
<dbReference type="GO" id="GO:0050661">
    <property type="term" value="F:NADP binding"/>
    <property type="evidence" value="ECO:0007669"/>
    <property type="project" value="InterPro"/>
</dbReference>
<dbReference type="PANTHER" id="PTHR23023">
    <property type="entry name" value="DIMETHYLANILINE MONOOXYGENASE"/>
    <property type="match status" value="1"/>
</dbReference>
<organism evidence="4 5">
    <name type="scientific">Lepidopterella palustris CBS 459.81</name>
    <dbReference type="NCBI Taxonomy" id="1314670"/>
    <lineage>
        <taxon>Eukaryota</taxon>
        <taxon>Fungi</taxon>
        <taxon>Dikarya</taxon>
        <taxon>Ascomycota</taxon>
        <taxon>Pezizomycotina</taxon>
        <taxon>Dothideomycetes</taxon>
        <taxon>Pleosporomycetidae</taxon>
        <taxon>Mytilinidiales</taxon>
        <taxon>Argynnaceae</taxon>
        <taxon>Lepidopterella</taxon>
    </lineage>
</organism>